<dbReference type="Proteomes" id="UP001320272">
    <property type="component" value="Unassembled WGS sequence"/>
</dbReference>
<comment type="caution">
    <text evidence="1">The sequence shown here is derived from an EMBL/GenBank/DDBJ whole genome shotgun (WGS) entry which is preliminary data.</text>
</comment>
<organism evidence="1 2">
    <name type="scientific">Billgrantia aerodenitrificans</name>
    <dbReference type="NCBI Taxonomy" id="2733483"/>
    <lineage>
        <taxon>Bacteria</taxon>
        <taxon>Pseudomonadati</taxon>
        <taxon>Pseudomonadota</taxon>
        <taxon>Gammaproteobacteria</taxon>
        <taxon>Oceanospirillales</taxon>
        <taxon>Halomonadaceae</taxon>
        <taxon>Billgrantia</taxon>
    </lineage>
</organism>
<evidence type="ECO:0000313" key="1">
    <source>
        <dbReference type="EMBL" id="MCE8024378.1"/>
    </source>
</evidence>
<evidence type="ECO:0000313" key="2">
    <source>
        <dbReference type="Proteomes" id="UP001320272"/>
    </source>
</evidence>
<protein>
    <submittedName>
        <fullName evidence="1">Uncharacterized protein</fullName>
    </submittedName>
</protein>
<gene>
    <name evidence="1" type="ORF">HOP59_09560</name>
</gene>
<proteinExistence type="predicted"/>
<reference evidence="1 2" key="1">
    <citation type="journal article" date="2021" name="Front. Microbiol.">
        <title>Aerobic Denitrification and Heterotrophic Sulfur Oxidation in the Genus Halomonas Revealed by Six Novel Species Characterizations and Genome-Based Analysis.</title>
        <authorList>
            <person name="Wang L."/>
            <person name="Shao Z."/>
        </authorList>
    </citation>
    <scope>NUCLEOTIDE SEQUENCE [LARGE SCALE GENOMIC DNA]</scope>
    <source>
        <strain evidence="1 2">MCCC 1A11058</strain>
    </source>
</reference>
<sequence length="135" mass="15357">MASLDDFLAEMQAQVSLSAAERCRLAALWPDAERAARDCLARMPGIGVLSFSRRVKAFLFVSWALDDYVKKGELDQEQAQLALTVMRLQSRRFRKAELMFSARASRFSQDELASLPETARIFLQAMWRHDGHCSD</sequence>
<name>A0ABS9ARR5_9GAMM</name>
<keyword evidence="2" id="KW-1185">Reference proteome</keyword>
<dbReference type="RefSeq" id="WP_234253747.1">
    <property type="nucleotide sequence ID" value="NZ_JABFTV010000004.1"/>
</dbReference>
<accession>A0ABS9ARR5</accession>
<dbReference type="EMBL" id="JABFTV010000004">
    <property type="protein sequence ID" value="MCE8024378.1"/>
    <property type="molecule type" value="Genomic_DNA"/>
</dbReference>